<organism evidence="1 2">
    <name type="scientific">Coccidioides immitis RMSCC 2394</name>
    <dbReference type="NCBI Taxonomy" id="404692"/>
    <lineage>
        <taxon>Eukaryota</taxon>
        <taxon>Fungi</taxon>
        <taxon>Dikarya</taxon>
        <taxon>Ascomycota</taxon>
        <taxon>Pezizomycotina</taxon>
        <taxon>Eurotiomycetes</taxon>
        <taxon>Eurotiomycetidae</taxon>
        <taxon>Onygenales</taxon>
        <taxon>Onygenaceae</taxon>
        <taxon>Coccidioides</taxon>
    </lineage>
</organism>
<protein>
    <submittedName>
        <fullName evidence="1">Uncharacterized protein</fullName>
    </submittedName>
</protein>
<dbReference type="Proteomes" id="UP000054565">
    <property type="component" value="Unassembled WGS sequence"/>
</dbReference>
<accession>A0A0J6Y7U6</accession>
<dbReference type="EMBL" id="DS028094">
    <property type="protein sequence ID" value="KMP03124.1"/>
    <property type="molecule type" value="Genomic_DNA"/>
</dbReference>
<evidence type="ECO:0000313" key="1">
    <source>
        <dbReference type="EMBL" id="KMP03124.1"/>
    </source>
</evidence>
<gene>
    <name evidence="1" type="ORF">CIRG_02816</name>
</gene>
<name>A0A0J6Y7U6_COCIT</name>
<dbReference type="AlphaFoldDB" id="A0A0J6Y7U6"/>
<sequence length="76" mass="8112">MGGDLSLTIHASFDVRQKFASASQPPFLSVPLIGCGWDIRGQAESTPFCRAGVHLHASWLSHSRCGGMARPVVAHP</sequence>
<reference evidence="2" key="1">
    <citation type="journal article" date="2010" name="Genome Res.">
        <title>Population genomic sequencing of Coccidioides fungi reveals recent hybridization and transposon control.</title>
        <authorList>
            <person name="Neafsey D.E."/>
            <person name="Barker B.M."/>
            <person name="Sharpton T.J."/>
            <person name="Stajich J.E."/>
            <person name="Park D.J."/>
            <person name="Whiston E."/>
            <person name="Hung C.-Y."/>
            <person name="McMahan C."/>
            <person name="White J."/>
            <person name="Sykes S."/>
            <person name="Heiman D."/>
            <person name="Young S."/>
            <person name="Zeng Q."/>
            <person name="Abouelleil A."/>
            <person name="Aftuck L."/>
            <person name="Bessette D."/>
            <person name="Brown A."/>
            <person name="FitzGerald M."/>
            <person name="Lui A."/>
            <person name="Macdonald J.P."/>
            <person name="Priest M."/>
            <person name="Orbach M.J."/>
            <person name="Galgiani J.N."/>
            <person name="Kirkland T.N."/>
            <person name="Cole G.T."/>
            <person name="Birren B.W."/>
            <person name="Henn M.R."/>
            <person name="Taylor J.W."/>
            <person name="Rounsley S.D."/>
        </authorList>
    </citation>
    <scope>NUCLEOTIDE SEQUENCE [LARGE SCALE GENOMIC DNA]</scope>
    <source>
        <strain evidence="2">RMSCC 2394</strain>
    </source>
</reference>
<proteinExistence type="predicted"/>
<evidence type="ECO:0000313" key="2">
    <source>
        <dbReference type="Proteomes" id="UP000054565"/>
    </source>
</evidence>